<sequence>MDAMKKINEDIKYHEKKQLEIDHQIRELRLHQANRVTFELDFLILDRLQFLVGMECYAFDARFNYFSAQMNQPAAQSLLHYDNPTVFNVLVDVKSRLDVESDFMVKRMKLGDVQKSHALDAIVLPESTTNELLQEILDAKMLIKKEALLEKLKEKFNAAEEKTKTLDLSFEDFGESTKEEVEAFQEA</sequence>
<keyword evidence="1" id="KW-0175">Coiled coil</keyword>
<dbReference type="Proteomes" id="UP000436088">
    <property type="component" value="Unassembled WGS sequence"/>
</dbReference>
<comment type="caution">
    <text evidence="2">The sequence shown here is derived from an EMBL/GenBank/DDBJ whole genome shotgun (WGS) entry which is preliminary data.</text>
</comment>
<gene>
    <name evidence="2" type="ORF">F3Y22_tig00116958pilonHSYRG00122</name>
</gene>
<name>A0A6A2WL13_HIBSY</name>
<feature type="coiled-coil region" evidence="1">
    <location>
        <begin position="142"/>
        <end position="169"/>
    </location>
</feature>
<dbReference type="EMBL" id="VEPZ02001733">
    <property type="protein sequence ID" value="KAE8660128.1"/>
    <property type="molecule type" value="Genomic_DNA"/>
</dbReference>
<proteinExistence type="predicted"/>
<protein>
    <submittedName>
        <fullName evidence="2">Uncharacterized protein</fullName>
    </submittedName>
</protein>
<accession>A0A6A2WL13</accession>
<dbReference type="AlphaFoldDB" id="A0A6A2WL13"/>
<organism evidence="2 3">
    <name type="scientific">Hibiscus syriacus</name>
    <name type="common">Rose of Sharon</name>
    <dbReference type="NCBI Taxonomy" id="106335"/>
    <lineage>
        <taxon>Eukaryota</taxon>
        <taxon>Viridiplantae</taxon>
        <taxon>Streptophyta</taxon>
        <taxon>Embryophyta</taxon>
        <taxon>Tracheophyta</taxon>
        <taxon>Spermatophyta</taxon>
        <taxon>Magnoliopsida</taxon>
        <taxon>eudicotyledons</taxon>
        <taxon>Gunneridae</taxon>
        <taxon>Pentapetalae</taxon>
        <taxon>rosids</taxon>
        <taxon>malvids</taxon>
        <taxon>Malvales</taxon>
        <taxon>Malvaceae</taxon>
        <taxon>Malvoideae</taxon>
        <taxon>Hibiscus</taxon>
    </lineage>
</organism>
<keyword evidence="3" id="KW-1185">Reference proteome</keyword>
<reference evidence="2" key="1">
    <citation type="submission" date="2019-09" db="EMBL/GenBank/DDBJ databases">
        <title>Draft genome information of white flower Hibiscus syriacus.</title>
        <authorList>
            <person name="Kim Y.-M."/>
        </authorList>
    </citation>
    <scope>NUCLEOTIDE SEQUENCE [LARGE SCALE GENOMIC DNA]</scope>
    <source>
        <strain evidence="2">YM2019G1</strain>
    </source>
</reference>
<evidence type="ECO:0000313" key="2">
    <source>
        <dbReference type="EMBL" id="KAE8660128.1"/>
    </source>
</evidence>
<evidence type="ECO:0000313" key="3">
    <source>
        <dbReference type="Proteomes" id="UP000436088"/>
    </source>
</evidence>
<evidence type="ECO:0000256" key="1">
    <source>
        <dbReference type="SAM" id="Coils"/>
    </source>
</evidence>